<evidence type="ECO:0000256" key="2">
    <source>
        <dbReference type="SAM" id="MobiDB-lite"/>
    </source>
</evidence>
<feature type="compositionally biased region" description="Basic and acidic residues" evidence="2">
    <location>
        <begin position="481"/>
        <end position="493"/>
    </location>
</feature>
<evidence type="ECO:0008006" key="7">
    <source>
        <dbReference type="Google" id="ProtNLM"/>
    </source>
</evidence>
<dbReference type="InterPro" id="IPR008962">
    <property type="entry name" value="PapD-like_sf"/>
</dbReference>
<dbReference type="Pfam" id="PF00635">
    <property type="entry name" value="Motile_Sperm"/>
    <property type="match status" value="1"/>
</dbReference>
<feature type="coiled-coil region" evidence="1">
    <location>
        <begin position="148"/>
        <end position="175"/>
    </location>
</feature>
<dbReference type="Proteomes" id="UP001303046">
    <property type="component" value="Unassembled WGS sequence"/>
</dbReference>
<evidence type="ECO:0000259" key="4">
    <source>
        <dbReference type="Pfam" id="PF13086"/>
    </source>
</evidence>
<evidence type="ECO:0000256" key="1">
    <source>
        <dbReference type="SAM" id="Coils"/>
    </source>
</evidence>
<dbReference type="InterPro" id="IPR000535">
    <property type="entry name" value="MSP_dom"/>
</dbReference>
<dbReference type="EMBL" id="JAVFWL010000003">
    <property type="protein sequence ID" value="KAK6740374.1"/>
    <property type="molecule type" value="Genomic_DNA"/>
</dbReference>
<name>A0ABR1CPU2_NECAM</name>
<evidence type="ECO:0000313" key="5">
    <source>
        <dbReference type="EMBL" id="KAK6740374.1"/>
    </source>
</evidence>
<dbReference type="Pfam" id="PF13086">
    <property type="entry name" value="AAA_11"/>
    <property type="match status" value="1"/>
</dbReference>
<evidence type="ECO:0000313" key="6">
    <source>
        <dbReference type="Proteomes" id="UP001303046"/>
    </source>
</evidence>
<dbReference type="PANTHER" id="PTHR10887">
    <property type="entry name" value="DNA2/NAM7 HELICASE FAMILY"/>
    <property type="match status" value="1"/>
</dbReference>
<keyword evidence="6" id="KW-1185">Reference proteome</keyword>
<dbReference type="PANTHER" id="PTHR10887:SF341">
    <property type="entry name" value="NFX1-TYPE ZINC FINGER-CONTAINING PROTEIN 1"/>
    <property type="match status" value="1"/>
</dbReference>
<sequence length="768" mass="88005">MRIDENVEDIVEDLEIRKYYENIRQGARAKIAKSKTAYDSDLEEELDTSLTKKKVGVINAYELERVKIEGKIYELDKLDEEYKPSTLDNSQRNALIKAITNEIAIIQGPPGTGKTFIGAEIASVILQNRSRWGITEPMLVIAFTNSAVDQFVENTQAIELKAQELEEEFKKQQRNGCTEKGYPAIHVFGPYQKQCITSLQSAPAGTTVHRLVSLTRERIAFKVEISEKSRHYVVYPIEGFIDSGEMVRLTVRPTTNKFTPANLVIRWAETDDDVVDVLMALRGNGRAGQIIHPLNPRNHCDEVRYPSALLKVDDDEWADARRSWLLVKFGYATVAIRDENVIWKAVSKITEELSSNHIFLEDRPLFCSLSCLSEKQIVNDIWNHLQAAKPGSYPVLLLIDDYHGRFTNLIKHHFSKHMYIFQLSGEEVVDIAASSEERPFVELSGWCREFTSLVMQSEEEKLQSSNFSSNLGGAYFPNEEPPDRDLMRDDQQRDSYGTHGRPPDNPHHIYEEVPNGRHRPHGEYQDDRYTYSQKWEEQSSTHEENLRQSRQGSHETSPDDSRYASWDNHSNLDYVWSETSSEEIDDCGSSDSTKIATSHDIELALVYARDNRSDGNISLYLAAPSFFNRITSPFRDMVPNIKLMQLVNIACSTGSDLPEVYNASRRIIQSIVSSRYIQNVCDWFGYPATEDPRTWNNELCDFLVSIMTLFSTIDNYGCYGKETCTAWKTYYSVLTALPEVFWSEMPARNWLEEMAVSLKVRFSCKLYL</sequence>
<feature type="region of interest" description="Disordered" evidence="2">
    <location>
        <begin position="464"/>
        <end position="564"/>
    </location>
</feature>
<dbReference type="InterPro" id="IPR045055">
    <property type="entry name" value="DNA2/NAM7-like"/>
</dbReference>
<reference evidence="5 6" key="1">
    <citation type="submission" date="2023-08" db="EMBL/GenBank/DDBJ databases">
        <title>A Necator americanus chromosomal reference genome.</title>
        <authorList>
            <person name="Ilik V."/>
            <person name="Petrzelkova K.J."/>
            <person name="Pardy F."/>
            <person name="Fuh T."/>
            <person name="Niatou-Singa F.S."/>
            <person name="Gouil Q."/>
            <person name="Baker L."/>
            <person name="Ritchie M.E."/>
            <person name="Jex A.R."/>
            <person name="Gazzola D."/>
            <person name="Li H."/>
            <person name="Toshio Fujiwara R."/>
            <person name="Zhan B."/>
            <person name="Aroian R.V."/>
            <person name="Pafco B."/>
            <person name="Schwarz E.M."/>
        </authorList>
    </citation>
    <scope>NUCLEOTIDE SEQUENCE [LARGE SCALE GENOMIC DNA]</scope>
    <source>
        <strain evidence="5 6">Aroian</strain>
        <tissue evidence="5">Whole animal</tissue>
    </source>
</reference>
<gene>
    <name evidence="5" type="primary">Necator_chrIII.g9454</name>
    <name evidence="5" type="ORF">RB195_008689</name>
</gene>
<evidence type="ECO:0000259" key="3">
    <source>
        <dbReference type="Pfam" id="PF00635"/>
    </source>
</evidence>
<dbReference type="InterPro" id="IPR027417">
    <property type="entry name" value="P-loop_NTPase"/>
</dbReference>
<dbReference type="SUPFAM" id="SSF52540">
    <property type="entry name" value="P-loop containing nucleoside triphosphate hydrolases"/>
    <property type="match status" value="1"/>
</dbReference>
<accession>A0ABR1CPU2</accession>
<protein>
    <recommendedName>
        <fullName evidence="7">DNA2/NAM7 helicase helicase domain-containing protein</fullName>
    </recommendedName>
</protein>
<feature type="compositionally biased region" description="Basic and acidic residues" evidence="2">
    <location>
        <begin position="501"/>
        <end position="562"/>
    </location>
</feature>
<keyword evidence="1" id="KW-0175">Coiled coil</keyword>
<dbReference type="Gene3D" id="3.40.50.300">
    <property type="entry name" value="P-loop containing nucleotide triphosphate hydrolases"/>
    <property type="match status" value="1"/>
</dbReference>
<dbReference type="InterPro" id="IPR041677">
    <property type="entry name" value="DNA2/NAM7_AAA_11"/>
</dbReference>
<proteinExistence type="predicted"/>
<dbReference type="SUPFAM" id="SSF49354">
    <property type="entry name" value="PapD-like"/>
    <property type="match status" value="1"/>
</dbReference>
<comment type="caution">
    <text evidence="5">The sequence shown here is derived from an EMBL/GenBank/DDBJ whole genome shotgun (WGS) entry which is preliminary data.</text>
</comment>
<feature type="domain" description="MSP" evidence="3">
    <location>
        <begin position="204"/>
        <end position="275"/>
    </location>
</feature>
<organism evidence="5 6">
    <name type="scientific">Necator americanus</name>
    <name type="common">Human hookworm</name>
    <dbReference type="NCBI Taxonomy" id="51031"/>
    <lineage>
        <taxon>Eukaryota</taxon>
        <taxon>Metazoa</taxon>
        <taxon>Ecdysozoa</taxon>
        <taxon>Nematoda</taxon>
        <taxon>Chromadorea</taxon>
        <taxon>Rhabditida</taxon>
        <taxon>Rhabditina</taxon>
        <taxon>Rhabditomorpha</taxon>
        <taxon>Strongyloidea</taxon>
        <taxon>Ancylostomatidae</taxon>
        <taxon>Bunostominae</taxon>
        <taxon>Necator</taxon>
    </lineage>
</organism>
<feature type="domain" description="DNA2/NAM7 helicase helicase" evidence="4">
    <location>
        <begin position="87"/>
        <end position="157"/>
    </location>
</feature>